<protein>
    <submittedName>
        <fullName evidence="1">Uncharacterized protein</fullName>
    </submittedName>
</protein>
<evidence type="ECO:0000313" key="2">
    <source>
        <dbReference type="Proteomes" id="UP000002487"/>
    </source>
</evidence>
<proteinExistence type="predicted"/>
<dbReference type="EnsemblBacteria" id="AAM04857">
    <property type="protein sequence ID" value="AAM04857"/>
    <property type="gene ID" value="MA_1443"/>
</dbReference>
<keyword evidence="2" id="KW-1185">Reference proteome</keyword>
<dbReference type="KEGG" id="mac:MA_1443"/>
<dbReference type="EMBL" id="AE010299">
    <property type="protein sequence ID" value="AAM04857.1"/>
    <property type="molecule type" value="Genomic_DNA"/>
</dbReference>
<dbReference type="InParanoid" id="Q8TQU6"/>
<dbReference type="Proteomes" id="UP000002487">
    <property type="component" value="Chromosome"/>
</dbReference>
<gene>
    <name evidence="1" type="ordered locus">MA_1443</name>
</gene>
<evidence type="ECO:0000313" key="1">
    <source>
        <dbReference type="EMBL" id="AAM04857.1"/>
    </source>
</evidence>
<sequence length="120" mass="13232">MPFPDERGALSECLSDCGLPVGRLPPEEGLSADDLPVYGLPDCDFSTFISTHPVDKYETLLRSDLCPGYAPAGDFSHRYAQLLSPVCFRLFPSYQACRTIPRTPVFGNWRLTCIPAFSGI</sequence>
<dbReference type="AlphaFoldDB" id="Q8TQU6"/>
<reference evidence="1 2" key="1">
    <citation type="journal article" date="2002" name="Genome Res.">
        <title>The genome of Methanosarcina acetivorans reveals extensive metabolic and physiological diversity.</title>
        <authorList>
            <person name="Galagan J.E."/>
            <person name="Nusbaum C."/>
            <person name="Roy A."/>
            <person name="Endrizzi M.G."/>
            <person name="Macdonald P."/>
            <person name="FitzHugh W."/>
            <person name="Calvo S."/>
            <person name="Engels R."/>
            <person name="Smirnov S."/>
            <person name="Atnoor D."/>
            <person name="Brown A."/>
            <person name="Allen N."/>
            <person name="Naylor J."/>
            <person name="Stange-Thomann N."/>
            <person name="DeArellano K."/>
            <person name="Johnson R."/>
            <person name="Linton L."/>
            <person name="McEwan P."/>
            <person name="McKernan K."/>
            <person name="Talamas J."/>
            <person name="Tirrell A."/>
            <person name="Ye W."/>
            <person name="Zimmer A."/>
            <person name="Barber R.D."/>
            <person name="Cann I."/>
            <person name="Graham D.E."/>
            <person name="Grahame D.A."/>
            <person name="Guss A."/>
            <person name="Hedderich R."/>
            <person name="Ingram-Smith C."/>
            <person name="Kuettner C.H."/>
            <person name="Krzycki J.A."/>
            <person name="Leigh J.A."/>
            <person name="Li W."/>
            <person name="Liu J."/>
            <person name="Mukhopadhyay B."/>
            <person name="Reeve J.N."/>
            <person name="Smith K."/>
            <person name="Springer T.A."/>
            <person name="Umayam L.A."/>
            <person name="White O."/>
            <person name="White R.H."/>
            <person name="de Macario E.C."/>
            <person name="Ferry J.G."/>
            <person name="Jarrell K.F."/>
            <person name="Jing H."/>
            <person name="Macario A.J.L."/>
            <person name="Paulsen I."/>
            <person name="Pritchett M."/>
            <person name="Sowers K.R."/>
            <person name="Swanson R.V."/>
            <person name="Zinder S.H."/>
            <person name="Lander E."/>
            <person name="Metcalf W.W."/>
            <person name="Birren B."/>
        </authorList>
    </citation>
    <scope>NUCLEOTIDE SEQUENCE [LARGE SCALE GENOMIC DNA]</scope>
    <source>
        <strain evidence="2">ATCC 35395 / DSM 2834 / JCM 12185 / C2A</strain>
    </source>
</reference>
<organism evidence="1 2">
    <name type="scientific">Methanosarcina acetivorans (strain ATCC 35395 / DSM 2834 / JCM 12185 / C2A)</name>
    <dbReference type="NCBI Taxonomy" id="188937"/>
    <lineage>
        <taxon>Archaea</taxon>
        <taxon>Methanobacteriati</taxon>
        <taxon>Methanobacteriota</taxon>
        <taxon>Stenosarchaea group</taxon>
        <taxon>Methanomicrobia</taxon>
        <taxon>Methanosarcinales</taxon>
        <taxon>Methanosarcinaceae</taxon>
        <taxon>Methanosarcina</taxon>
    </lineage>
</organism>
<dbReference type="HOGENOM" id="CLU_2044397_0_0_2"/>
<accession>Q8TQU6</accession>
<name>Q8TQU6_METAC</name>